<evidence type="ECO:0000256" key="2">
    <source>
        <dbReference type="ARBA" id="ARBA00004651"/>
    </source>
</evidence>
<dbReference type="CDD" id="cd00082">
    <property type="entry name" value="HisKA"/>
    <property type="match status" value="1"/>
</dbReference>
<keyword evidence="9" id="KW-0812">Transmembrane</keyword>
<dbReference type="Pfam" id="PF11884">
    <property type="entry name" value="DUF3404"/>
    <property type="match status" value="1"/>
</dbReference>
<dbReference type="PROSITE" id="PS50109">
    <property type="entry name" value="HIS_KIN"/>
    <property type="match status" value="1"/>
</dbReference>
<protein>
    <recommendedName>
        <fullName evidence="3">histidine kinase</fullName>
        <ecNumber evidence="3">2.7.13.3</ecNumber>
    </recommendedName>
</protein>
<evidence type="ECO:0000256" key="4">
    <source>
        <dbReference type="ARBA" id="ARBA00022475"/>
    </source>
</evidence>
<dbReference type="InterPro" id="IPR003661">
    <property type="entry name" value="HisK_dim/P_dom"/>
</dbReference>
<dbReference type="Gene3D" id="3.30.565.10">
    <property type="entry name" value="Histidine kinase-like ATPase, C-terminal domain"/>
    <property type="match status" value="1"/>
</dbReference>
<keyword evidence="4" id="KW-1003">Cell membrane</keyword>
<gene>
    <name evidence="11" type="ORF">BIY21_11035</name>
</gene>
<dbReference type="InterPro" id="IPR050980">
    <property type="entry name" value="2C_sensor_his_kinase"/>
</dbReference>
<dbReference type="InterPro" id="IPR036097">
    <property type="entry name" value="HisK_dim/P_sf"/>
</dbReference>
<dbReference type="EMBL" id="MJMI01000084">
    <property type="protein sequence ID" value="OLQ93744.1"/>
    <property type="molecule type" value="Genomic_DNA"/>
</dbReference>
<keyword evidence="6" id="KW-0808">Transferase</keyword>
<dbReference type="RefSeq" id="WP_075649144.1">
    <property type="nucleotide sequence ID" value="NZ_AP019658.1"/>
</dbReference>
<keyword evidence="9" id="KW-0472">Membrane</keyword>
<dbReference type="Gene3D" id="1.10.287.130">
    <property type="match status" value="1"/>
</dbReference>
<dbReference type="SMART" id="SM00387">
    <property type="entry name" value="HATPase_c"/>
    <property type="match status" value="1"/>
</dbReference>
<keyword evidence="5" id="KW-0597">Phosphoprotein</keyword>
<keyword evidence="9" id="KW-1133">Transmembrane helix</keyword>
<dbReference type="InterPro" id="IPR003594">
    <property type="entry name" value="HATPase_dom"/>
</dbReference>
<keyword evidence="7 11" id="KW-0418">Kinase</keyword>
<keyword evidence="12" id="KW-1185">Reference proteome</keyword>
<dbReference type="Pfam" id="PF02518">
    <property type="entry name" value="HATPase_c"/>
    <property type="match status" value="1"/>
</dbReference>
<dbReference type="Proteomes" id="UP000186206">
    <property type="component" value="Unassembled WGS sequence"/>
</dbReference>
<dbReference type="InterPro" id="IPR005467">
    <property type="entry name" value="His_kinase_dom"/>
</dbReference>
<feature type="transmembrane region" description="Helical" evidence="9">
    <location>
        <begin position="233"/>
        <end position="255"/>
    </location>
</feature>
<comment type="caution">
    <text evidence="11">The sequence shown here is derived from an EMBL/GenBank/DDBJ whole genome shotgun (WGS) entry which is preliminary data.</text>
</comment>
<dbReference type="PANTHER" id="PTHR44936">
    <property type="entry name" value="SENSOR PROTEIN CREC"/>
    <property type="match status" value="1"/>
</dbReference>
<organism evidence="11 12">
    <name type="scientific">Vibrio ponticus</name>
    <dbReference type="NCBI Taxonomy" id="265668"/>
    <lineage>
        <taxon>Bacteria</taxon>
        <taxon>Pseudomonadati</taxon>
        <taxon>Pseudomonadota</taxon>
        <taxon>Gammaproteobacteria</taxon>
        <taxon>Vibrionales</taxon>
        <taxon>Vibrionaceae</taxon>
        <taxon>Vibrio</taxon>
    </lineage>
</organism>
<name>A0ABX3FKJ9_9VIBR</name>
<evidence type="ECO:0000313" key="12">
    <source>
        <dbReference type="Proteomes" id="UP000186206"/>
    </source>
</evidence>
<evidence type="ECO:0000256" key="1">
    <source>
        <dbReference type="ARBA" id="ARBA00000085"/>
    </source>
</evidence>
<evidence type="ECO:0000256" key="5">
    <source>
        <dbReference type="ARBA" id="ARBA00022553"/>
    </source>
</evidence>
<evidence type="ECO:0000256" key="7">
    <source>
        <dbReference type="ARBA" id="ARBA00022777"/>
    </source>
</evidence>
<dbReference type="PANTHER" id="PTHR44936:SF9">
    <property type="entry name" value="SENSOR PROTEIN CREC"/>
    <property type="match status" value="1"/>
</dbReference>
<dbReference type="InterPro" id="IPR036890">
    <property type="entry name" value="HATPase_C_sf"/>
</dbReference>
<dbReference type="InterPro" id="IPR021821">
    <property type="entry name" value="VxrA_SD"/>
</dbReference>
<dbReference type="EC" id="2.7.13.3" evidence="3"/>
<keyword evidence="8" id="KW-0902">Two-component regulatory system</keyword>
<reference evidence="11 12" key="1">
    <citation type="submission" date="2016-09" db="EMBL/GenBank/DDBJ databases">
        <title>Genomic Taxonomy of the Vibrionaceae.</title>
        <authorList>
            <person name="Gonzalez-Castillo A."/>
            <person name="Gomez-Gil B."/>
            <person name="Enciso-Ibarra K."/>
        </authorList>
    </citation>
    <scope>NUCLEOTIDE SEQUENCE [LARGE SCALE GENOMIC DNA]</scope>
    <source>
        <strain evidence="11 12">CAIM 1731</strain>
    </source>
</reference>
<dbReference type="SUPFAM" id="SSF47384">
    <property type="entry name" value="Homodimeric domain of signal transducing histidine kinase"/>
    <property type="match status" value="1"/>
</dbReference>
<evidence type="ECO:0000256" key="6">
    <source>
        <dbReference type="ARBA" id="ARBA00022679"/>
    </source>
</evidence>
<evidence type="ECO:0000256" key="9">
    <source>
        <dbReference type="SAM" id="Phobius"/>
    </source>
</evidence>
<dbReference type="GO" id="GO:0016301">
    <property type="term" value="F:kinase activity"/>
    <property type="evidence" value="ECO:0007669"/>
    <property type="project" value="UniProtKB-KW"/>
</dbReference>
<evidence type="ECO:0000313" key="11">
    <source>
        <dbReference type="EMBL" id="OLQ93744.1"/>
    </source>
</evidence>
<accession>A0ABX3FKJ9</accession>
<dbReference type="SUPFAM" id="SSF55874">
    <property type="entry name" value="ATPase domain of HSP90 chaperone/DNA topoisomerase II/histidine kinase"/>
    <property type="match status" value="1"/>
</dbReference>
<proteinExistence type="predicted"/>
<comment type="catalytic activity">
    <reaction evidence="1">
        <text>ATP + protein L-histidine = ADP + protein N-phospho-L-histidine.</text>
        <dbReference type="EC" id="2.7.13.3"/>
    </reaction>
</comment>
<feature type="domain" description="Histidine kinase" evidence="10">
    <location>
        <begin position="270"/>
        <end position="462"/>
    </location>
</feature>
<sequence>MIGRHYILTLISLLPCLAHGKNIQNQWQELYQSAWQQLPYVVTQKELSQYPIELLKSNAAYPNFEQINWDDLRLINRIATNCQWLKSDKSALQTTIEFEYALCAHTRLNSDWFKANTLLHSAGGSFADRYLASRSKTELSLALLPFTTLSNPLHPLHSKLKRLSNAGRDALLNGYRAWLENDTLWLAGETGWKAAPVSIWQPIADKTKLTLNGDSCALTYSNLCLSEKQPSPMLLKMLLLLLGGISISVIARLSFLKHKQRREKRFILQLLTHELRTPITSLGLTIDMFRHNFDNLDDNSQDVFWRLVSDYQRLAQLTENSKVYLSASKTKGLLHQSASFADWLSHYCEKNQVTYSLNADKQLNLPYYWLAICLENLIKNAKQHGKGEVVVNAIISTNLIIAVSDHGDFPSRWQRLFKPNNHQSENMGIGLDIVDHLIKMMNGKLTILRNPTRCILELPYEHNSAN</sequence>
<evidence type="ECO:0000256" key="8">
    <source>
        <dbReference type="ARBA" id="ARBA00023012"/>
    </source>
</evidence>
<evidence type="ECO:0000259" key="10">
    <source>
        <dbReference type="PROSITE" id="PS50109"/>
    </source>
</evidence>
<comment type="subcellular location">
    <subcellularLocation>
        <location evidence="2">Cell membrane</location>
        <topology evidence="2">Multi-pass membrane protein</topology>
    </subcellularLocation>
</comment>
<evidence type="ECO:0000256" key="3">
    <source>
        <dbReference type="ARBA" id="ARBA00012438"/>
    </source>
</evidence>